<evidence type="ECO:0000313" key="2">
    <source>
        <dbReference type="EMBL" id="KAF9071085.1"/>
    </source>
</evidence>
<sequence>MSSDTDVSMSDDESSTRNNFIHTSGSSSAPQFTPASSGSYVLYGHPYPQYQPLPQTPVPAHLPYQPLPQTPVPAHLLPYQPLPQTPIPAHLPTTSTTLPHFFHQPSSQKPPSQATASGFSGDTPVSDPNLRKLENK</sequence>
<feature type="compositionally biased region" description="Polar residues" evidence="1">
    <location>
        <begin position="17"/>
        <end position="39"/>
    </location>
</feature>
<feature type="region of interest" description="Disordered" evidence="1">
    <location>
        <begin position="75"/>
        <end position="136"/>
    </location>
</feature>
<proteinExistence type="predicted"/>
<evidence type="ECO:0000313" key="3">
    <source>
        <dbReference type="Proteomes" id="UP000772434"/>
    </source>
</evidence>
<evidence type="ECO:0000256" key="1">
    <source>
        <dbReference type="SAM" id="MobiDB-lite"/>
    </source>
</evidence>
<dbReference type="EMBL" id="JADNRY010000035">
    <property type="protein sequence ID" value="KAF9071085.1"/>
    <property type="molecule type" value="Genomic_DNA"/>
</dbReference>
<gene>
    <name evidence="2" type="ORF">BDP27DRAFT_1419373</name>
</gene>
<comment type="caution">
    <text evidence="2">The sequence shown here is derived from an EMBL/GenBank/DDBJ whole genome shotgun (WGS) entry which is preliminary data.</text>
</comment>
<feature type="compositionally biased region" description="Polar residues" evidence="1">
    <location>
        <begin position="92"/>
        <end position="120"/>
    </location>
</feature>
<reference evidence="2" key="1">
    <citation type="submission" date="2020-11" db="EMBL/GenBank/DDBJ databases">
        <authorList>
            <consortium name="DOE Joint Genome Institute"/>
            <person name="Ahrendt S."/>
            <person name="Riley R."/>
            <person name="Andreopoulos W."/>
            <person name="Labutti K."/>
            <person name="Pangilinan J."/>
            <person name="Ruiz-Duenas F.J."/>
            <person name="Barrasa J.M."/>
            <person name="Sanchez-Garcia M."/>
            <person name="Camarero S."/>
            <person name="Miyauchi S."/>
            <person name="Serrano A."/>
            <person name="Linde D."/>
            <person name="Babiker R."/>
            <person name="Drula E."/>
            <person name="Ayuso-Fernandez I."/>
            <person name="Pacheco R."/>
            <person name="Padilla G."/>
            <person name="Ferreira P."/>
            <person name="Barriuso J."/>
            <person name="Kellner H."/>
            <person name="Castanera R."/>
            <person name="Alfaro M."/>
            <person name="Ramirez L."/>
            <person name="Pisabarro A.G."/>
            <person name="Kuo A."/>
            <person name="Tritt A."/>
            <person name="Lipzen A."/>
            <person name="He G."/>
            <person name="Yan M."/>
            <person name="Ng V."/>
            <person name="Cullen D."/>
            <person name="Martin F."/>
            <person name="Rosso M.-N."/>
            <person name="Henrissat B."/>
            <person name="Hibbett D."/>
            <person name="Martinez A.T."/>
            <person name="Grigoriev I.V."/>
        </authorList>
    </citation>
    <scope>NUCLEOTIDE SEQUENCE</scope>
    <source>
        <strain evidence="2">AH 40177</strain>
    </source>
</reference>
<feature type="region of interest" description="Disordered" evidence="1">
    <location>
        <begin position="1"/>
        <end position="41"/>
    </location>
</feature>
<dbReference type="Proteomes" id="UP000772434">
    <property type="component" value="Unassembled WGS sequence"/>
</dbReference>
<name>A0A9P5U8L0_9AGAR</name>
<dbReference type="AlphaFoldDB" id="A0A9P5U8L0"/>
<protein>
    <submittedName>
        <fullName evidence="2">Uncharacterized protein</fullName>
    </submittedName>
</protein>
<accession>A0A9P5U8L0</accession>
<organism evidence="2 3">
    <name type="scientific">Rhodocollybia butyracea</name>
    <dbReference type="NCBI Taxonomy" id="206335"/>
    <lineage>
        <taxon>Eukaryota</taxon>
        <taxon>Fungi</taxon>
        <taxon>Dikarya</taxon>
        <taxon>Basidiomycota</taxon>
        <taxon>Agaricomycotina</taxon>
        <taxon>Agaricomycetes</taxon>
        <taxon>Agaricomycetidae</taxon>
        <taxon>Agaricales</taxon>
        <taxon>Marasmiineae</taxon>
        <taxon>Omphalotaceae</taxon>
        <taxon>Rhodocollybia</taxon>
    </lineage>
</organism>
<keyword evidence="3" id="KW-1185">Reference proteome</keyword>